<feature type="transmembrane region" description="Helical" evidence="6">
    <location>
        <begin position="374"/>
        <end position="394"/>
    </location>
</feature>
<feature type="transmembrane region" description="Helical" evidence="6">
    <location>
        <begin position="213"/>
        <end position="231"/>
    </location>
</feature>
<sequence>MKILIITLFKLKGLLKSRTAWLTVFIIPLLFTLLAGSIYSPKTASDRIPIAIVDEDNSQFSRFLIELIKNEELLEVLETDEEHGLNLVKEHKVEGTYIIKKGFQAEIKKDSNPEIDVLKSSNSYGADAISEIIASGLVRLQSNARAANIIVKEYDKERSLTEDEKEKLWMEVYNHSESYWYPQQLMKLEYQSLYLNQTSDEKTNIVGFSEGPFGVLITFLALSGIYGLGAFSKEHKSESFKRLYLITNSSKTLILGNIIPLLIILSFQGCILFYTLNQFFDLYLDVSYIYLTITVFAYLLLISSLVILISTFSYRGENLQNKYSIFVILSSVIGGSFWSVDLMPKILQRLALFTPQGITMEMFKMTVLNNFNGVVLYFIMIVAAALLLMIISNIRIKALVN</sequence>
<dbReference type="PANTHER" id="PTHR30294:SF45">
    <property type="entry name" value="LINEARMYCIN RESISTANCE PERMEASE PROTEIN LNRN"/>
    <property type="match status" value="1"/>
</dbReference>
<feature type="transmembrane region" description="Helical" evidence="6">
    <location>
        <begin position="323"/>
        <end position="340"/>
    </location>
</feature>
<dbReference type="InterPro" id="IPR051449">
    <property type="entry name" value="ABC-2_transporter_component"/>
</dbReference>
<comment type="caution">
    <text evidence="8">The sequence shown here is derived from an EMBL/GenBank/DDBJ whole genome shotgun (WGS) entry which is preliminary data.</text>
</comment>
<gene>
    <name evidence="8" type="ORF">F8153_06480</name>
</gene>
<dbReference type="Pfam" id="PF12698">
    <property type="entry name" value="ABC2_membrane_3"/>
    <property type="match status" value="1"/>
</dbReference>
<evidence type="ECO:0000256" key="4">
    <source>
        <dbReference type="ARBA" id="ARBA00022989"/>
    </source>
</evidence>
<evidence type="ECO:0000256" key="6">
    <source>
        <dbReference type="SAM" id="Phobius"/>
    </source>
</evidence>
<dbReference type="Gene3D" id="3.40.1710.10">
    <property type="entry name" value="abc type-2 transporter like domain"/>
    <property type="match status" value="1"/>
</dbReference>
<evidence type="ECO:0000313" key="8">
    <source>
        <dbReference type="EMBL" id="KAB3530751.1"/>
    </source>
</evidence>
<name>A0A833HPJ4_9FIRM</name>
<dbReference type="RefSeq" id="WP_151865563.1">
    <property type="nucleotide sequence ID" value="NZ_WBZB01000016.1"/>
</dbReference>
<keyword evidence="2" id="KW-1003">Cell membrane</keyword>
<comment type="subcellular location">
    <subcellularLocation>
        <location evidence="1">Cell membrane</location>
        <topology evidence="1">Multi-pass membrane protein</topology>
    </subcellularLocation>
</comment>
<dbReference type="OrthoDB" id="266913at2"/>
<dbReference type="GO" id="GO:0140359">
    <property type="term" value="F:ABC-type transporter activity"/>
    <property type="evidence" value="ECO:0007669"/>
    <property type="project" value="InterPro"/>
</dbReference>
<keyword evidence="3 6" id="KW-0812">Transmembrane</keyword>
<keyword evidence="9" id="KW-1185">Reference proteome</keyword>
<feature type="transmembrane region" description="Helical" evidence="6">
    <location>
        <begin position="20"/>
        <end position="39"/>
    </location>
</feature>
<reference evidence="8 9" key="1">
    <citation type="submission" date="2019-10" db="EMBL/GenBank/DDBJ databases">
        <title>Alkaliphilus serpentinus sp. nov. and Alkaliphilus pronyensis sp. nov., two novel anaerobic alkaliphilic species isolated from the serpentinized-hosted hydrothermal field of the Prony Bay (New Caledonia).</title>
        <authorList>
            <person name="Postec A."/>
        </authorList>
    </citation>
    <scope>NUCLEOTIDE SEQUENCE [LARGE SCALE GENOMIC DNA]</scope>
    <source>
        <strain evidence="8 9">LacT</strain>
    </source>
</reference>
<evidence type="ECO:0000256" key="1">
    <source>
        <dbReference type="ARBA" id="ARBA00004651"/>
    </source>
</evidence>
<evidence type="ECO:0000256" key="5">
    <source>
        <dbReference type="ARBA" id="ARBA00023136"/>
    </source>
</evidence>
<keyword evidence="5 6" id="KW-0472">Membrane</keyword>
<feature type="domain" description="ABC-2 type transporter transmembrane" evidence="7">
    <location>
        <begin position="21"/>
        <end position="392"/>
    </location>
</feature>
<keyword evidence="4 6" id="KW-1133">Transmembrane helix</keyword>
<feature type="transmembrane region" description="Helical" evidence="6">
    <location>
        <begin position="252"/>
        <end position="276"/>
    </location>
</feature>
<dbReference type="AlphaFoldDB" id="A0A833HPJ4"/>
<dbReference type="InterPro" id="IPR013525">
    <property type="entry name" value="ABC2_TM"/>
</dbReference>
<proteinExistence type="predicted"/>
<dbReference type="EMBL" id="WBZB01000016">
    <property type="protein sequence ID" value="KAB3530751.1"/>
    <property type="molecule type" value="Genomic_DNA"/>
</dbReference>
<dbReference type="Proteomes" id="UP000465601">
    <property type="component" value="Unassembled WGS sequence"/>
</dbReference>
<dbReference type="GO" id="GO:0005886">
    <property type="term" value="C:plasma membrane"/>
    <property type="evidence" value="ECO:0007669"/>
    <property type="project" value="UniProtKB-SubCell"/>
</dbReference>
<evidence type="ECO:0000259" key="7">
    <source>
        <dbReference type="Pfam" id="PF12698"/>
    </source>
</evidence>
<evidence type="ECO:0000256" key="3">
    <source>
        <dbReference type="ARBA" id="ARBA00022692"/>
    </source>
</evidence>
<evidence type="ECO:0000256" key="2">
    <source>
        <dbReference type="ARBA" id="ARBA00022475"/>
    </source>
</evidence>
<dbReference type="PANTHER" id="PTHR30294">
    <property type="entry name" value="MEMBRANE COMPONENT OF ABC TRANSPORTER YHHJ-RELATED"/>
    <property type="match status" value="1"/>
</dbReference>
<accession>A0A833HPJ4</accession>
<organism evidence="8 9">
    <name type="scientific">Alkaliphilus serpentinus</name>
    <dbReference type="NCBI Taxonomy" id="1482731"/>
    <lineage>
        <taxon>Bacteria</taxon>
        <taxon>Bacillati</taxon>
        <taxon>Bacillota</taxon>
        <taxon>Clostridia</taxon>
        <taxon>Peptostreptococcales</taxon>
        <taxon>Natronincolaceae</taxon>
        <taxon>Alkaliphilus</taxon>
    </lineage>
</organism>
<evidence type="ECO:0000313" key="9">
    <source>
        <dbReference type="Proteomes" id="UP000465601"/>
    </source>
</evidence>
<feature type="transmembrane region" description="Helical" evidence="6">
    <location>
        <begin position="288"/>
        <end position="311"/>
    </location>
</feature>
<protein>
    <submittedName>
        <fullName evidence="8">ABC transporter permease</fullName>
    </submittedName>
</protein>